<dbReference type="OrthoDB" id="6637722at2"/>
<dbReference type="RefSeq" id="WP_099878505.1">
    <property type="nucleotide sequence ID" value="NZ_CP024608.1"/>
</dbReference>
<dbReference type="AlphaFoldDB" id="A0A2D2DPF6"/>
<evidence type="ECO:0000313" key="2">
    <source>
        <dbReference type="EMBL" id="ATQ76871.1"/>
    </source>
</evidence>
<proteinExistence type="predicted"/>
<dbReference type="GO" id="GO:0004177">
    <property type="term" value="F:aminopeptidase activity"/>
    <property type="evidence" value="ECO:0007669"/>
    <property type="project" value="UniProtKB-KW"/>
</dbReference>
<keyword evidence="2" id="KW-0031">Aminopeptidase</keyword>
<dbReference type="Pfam" id="PF25851">
    <property type="entry name" value="YafT"/>
    <property type="match status" value="1"/>
</dbReference>
<dbReference type="EMBL" id="CP024608">
    <property type="protein sequence ID" value="ATQ76871.1"/>
    <property type="molecule type" value="Genomic_DNA"/>
</dbReference>
<evidence type="ECO:0000313" key="3">
    <source>
        <dbReference type="Proteomes" id="UP000229897"/>
    </source>
</evidence>
<dbReference type="PROSITE" id="PS51257">
    <property type="entry name" value="PROKAR_LIPOPROTEIN"/>
    <property type="match status" value="1"/>
</dbReference>
<keyword evidence="1" id="KW-0732">Signal</keyword>
<evidence type="ECO:0000256" key="1">
    <source>
        <dbReference type="SAM" id="SignalP"/>
    </source>
</evidence>
<gene>
    <name evidence="2" type="ORF">CR152_21850</name>
</gene>
<keyword evidence="2" id="KW-0645">Protease</keyword>
<protein>
    <submittedName>
        <fullName evidence="2">Aminopeptidase</fullName>
    </submittedName>
</protein>
<feature type="chain" id="PRO_5013622191" evidence="1">
    <location>
        <begin position="29"/>
        <end position="247"/>
    </location>
</feature>
<dbReference type="Proteomes" id="UP000229897">
    <property type="component" value="Chromosome"/>
</dbReference>
<sequence>MRFSQGSVVRGSVAGLCALLLMSGCATRSISDSGYPDRSSGYGRPASSQYRGELTEFNVLGIQPTAVVTEEAIREALDKRERMTLAKNSPVMLVQSGALIPDEAMVTAFSQYYRPIVFSGVPEEGQGKTNYAGHLRLAAARSGSEKLMVYWGILESGRENMSTKVVSWVPILGALVPDENQHMRIRLKVALVDVRTGQWEMFSPEPFKDVDFSSRGSRAAVDQAQVAMLKEKAYRAAVTQLFYKFSS</sequence>
<reference evidence="2" key="1">
    <citation type="submission" date="2017-10" db="EMBL/GenBank/DDBJ databases">
        <title>Massilia psychrophilum sp. nov., a novel purple-pigmented bacterium isolated from Tianshan glacier, Xinjiang Municipality, China.</title>
        <authorList>
            <person name="Wang H."/>
        </authorList>
    </citation>
    <scope>NUCLEOTIDE SEQUENCE [LARGE SCALE GENOMIC DNA]</scope>
    <source>
        <strain evidence="2">B2</strain>
    </source>
</reference>
<name>A0A2D2DPF6_9BURK</name>
<organism evidence="2 3">
    <name type="scientific">Massilia violaceinigra</name>
    <dbReference type="NCBI Taxonomy" id="2045208"/>
    <lineage>
        <taxon>Bacteria</taxon>
        <taxon>Pseudomonadati</taxon>
        <taxon>Pseudomonadota</taxon>
        <taxon>Betaproteobacteria</taxon>
        <taxon>Burkholderiales</taxon>
        <taxon>Oxalobacteraceae</taxon>
        <taxon>Telluria group</taxon>
        <taxon>Massilia</taxon>
    </lineage>
</organism>
<dbReference type="KEGG" id="mass:CR152_21850"/>
<accession>A0A2D2DPF6</accession>
<feature type="signal peptide" evidence="1">
    <location>
        <begin position="1"/>
        <end position="28"/>
    </location>
</feature>
<keyword evidence="2" id="KW-0378">Hydrolase</keyword>
<dbReference type="InterPro" id="IPR058961">
    <property type="entry name" value="YafT"/>
</dbReference>
<keyword evidence="3" id="KW-1185">Reference proteome</keyword>